<dbReference type="EMBL" id="JAWRVI010000227">
    <property type="protein sequence ID" value="KAK4071304.1"/>
    <property type="molecule type" value="Genomic_DNA"/>
</dbReference>
<proteinExistence type="predicted"/>
<protein>
    <submittedName>
        <fullName evidence="1">Uncharacterized protein</fullName>
    </submittedName>
</protein>
<dbReference type="Proteomes" id="UP001287286">
    <property type="component" value="Unassembled WGS sequence"/>
</dbReference>
<gene>
    <name evidence="1" type="ORF">Purlil1_13471</name>
</gene>
<evidence type="ECO:0000313" key="2">
    <source>
        <dbReference type="Proteomes" id="UP001287286"/>
    </source>
</evidence>
<organism evidence="1 2">
    <name type="scientific">Purpureocillium lilacinum</name>
    <name type="common">Paecilomyces lilacinus</name>
    <dbReference type="NCBI Taxonomy" id="33203"/>
    <lineage>
        <taxon>Eukaryota</taxon>
        <taxon>Fungi</taxon>
        <taxon>Dikarya</taxon>
        <taxon>Ascomycota</taxon>
        <taxon>Pezizomycotina</taxon>
        <taxon>Sordariomycetes</taxon>
        <taxon>Hypocreomycetidae</taxon>
        <taxon>Hypocreales</taxon>
        <taxon>Ophiocordycipitaceae</taxon>
        <taxon>Purpureocillium</taxon>
    </lineage>
</organism>
<name>A0ABR0BDZ2_PURLI</name>
<keyword evidence="2" id="KW-1185">Reference proteome</keyword>
<sequence length="227" mass="25469">MASNSVLPVSAEQTLLEEGFCLAKDARVGEDIVEMQKRGFAYYSNYGLDFCEQHVLNEQIRSIVETFFGGEICILAHWLRYRAYPGHIVCFRSGGPKAGRRRMLVHLLAKGTQVSYWSHSHKHALPVLEGKRLLHELAEHDLVQAGCTCRMEEFPEGGIAILDGRVGFEIKKGYAITFEFATVDILDKWPKLILPNTPGLAERVAGMQSSMIRVNFEFQDPVQGPST</sequence>
<accession>A0ABR0BDZ2</accession>
<reference evidence="1 2" key="1">
    <citation type="journal article" date="2024" name="Microbiol. Resour. Announc.">
        <title>Genome annotations for the ascomycete fungi Trichoderma harzianum, Trichoderma aggressivum, and Purpureocillium lilacinum.</title>
        <authorList>
            <person name="Beijen E.P.W."/>
            <person name="Ohm R.A."/>
        </authorList>
    </citation>
    <scope>NUCLEOTIDE SEQUENCE [LARGE SCALE GENOMIC DNA]</scope>
    <source>
        <strain evidence="1 2">CBS 150709</strain>
    </source>
</reference>
<comment type="caution">
    <text evidence="1">The sequence shown here is derived from an EMBL/GenBank/DDBJ whole genome shotgun (WGS) entry which is preliminary data.</text>
</comment>
<evidence type="ECO:0000313" key="1">
    <source>
        <dbReference type="EMBL" id="KAK4071304.1"/>
    </source>
</evidence>